<evidence type="ECO:0008006" key="3">
    <source>
        <dbReference type="Google" id="ProtNLM"/>
    </source>
</evidence>
<dbReference type="InterPro" id="IPR027417">
    <property type="entry name" value="P-loop_NTPase"/>
</dbReference>
<dbReference type="InParanoid" id="J9DB75"/>
<dbReference type="VEuPathDB" id="MicrosporidiaDB:EDEG_01034"/>
<organism evidence="1 2">
    <name type="scientific">Edhazardia aedis (strain USNM 41457)</name>
    <name type="common">Microsporidian parasite</name>
    <dbReference type="NCBI Taxonomy" id="1003232"/>
    <lineage>
        <taxon>Eukaryota</taxon>
        <taxon>Fungi</taxon>
        <taxon>Fungi incertae sedis</taxon>
        <taxon>Microsporidia</taxon>
        <taxon>Edhazardia</taxon>
    </lineage>
</organism>
<keyword evidence="2" id="KW-1185">Reference proteome</keyword>
<evidence type="ECO:0000313" key="1">
    <source>
        <dbReference type="EMBL" id="EJW04744.1"/>
    </source>
</evidence>
<accession>J9DB75</accession>
<protein>
    <recommendedName>
        <fullName evidence="3">DNA recombination and repair protein Rad51-like C-terminal domain-containing protein</fullName>
    </recommendedName>
</protein>
<dbReference type="SUPFAM" id="SSF52540">
    <property type="entry name" value="P-loop containing nucleoside triphosphate hydrolases"/>
    <property type="match status" value="1"/>
</dbReference>
<reference evidence="1 2" key="1">
    <citation type="submission" date="2011-08" db="EMBL/GenBank/DDBJ databases">
        <authorList>
            <person name="Liu Z.J."/>
            <person name="Shi F.L."/>
            <person name="Lu J.Q."/>
            <person name="Li M."/>
            <person name="Wang Z.L."/>
        </authorList>
    </citation>
    <scope>NUCLEOTIDE SEQUENCE [LARGE SCALE GENOMIC DNA]</scope>
    <source>
        <strain evidence="1 2">USNM 41457</strain>
    </source>
</reference>
<dbReference type="AlphaFoldDB" id="J9DB75"/>
<dbReference type="HOGENOM" id="CLU_1261489_0_0_1"/>
<sequence>MNIKTEGLVEIVGKKGTAKTTFAYTKLKNKKSIIYHTQKVSIKKILTILNEPKNINELKCLHIKSTCTHCKCLDNIYLKFVNTFESLYFSIMYQIELFIINKSIKIILIDIFDALVLDKNRENSIYKDIYIVLNKLRHLLDKYRLEIYIINEFGSYLNNQYTNIYLGFNWDYYINTRLYFSKVLDRRYVQIISNVFHINEKISFRFDENGIPTQSKIII</sequence>
<name>J9DB75_EDHAE</name>
<dbReference type="Gene3D" id="3.40.50.300">
    <property type="entry name" value="P-loop containing nucleotide triphosphate hydrolases"/>
    <property type="match status" value="1"/>
</dbReference>
<gene>
    <name evidence="1" type="ORF">EDEG_01034</name>
</gene>
<proteinExistence type="predicted"/>
<comment type="caution">
    <text evidence="1">The sequence shown here is derived from an EMBL/GenBank/DDBJ whole genome shotgun (WGS) entry which is preliminary data.</text>
</comment>
<dbReference type="Proteomes" id="UP000003163">
    <property type="component" value="Unassembled WGS sequence"/>
</dbReference>
<reference evidence="2" key="2">
    <citation type="submission" date="2015-07" db="EMBL/GenBank/DDBJ databases">
        <title>Contrasting host-pathogen interactions and genome evolution in two generalist and specialist microsporidian pathogens of mosquitoes.</title>
        <authorList>
            <consortium name="The Broad Institute Genomics Platform"/>
            <consortium name="The Broad Institute Genome Sequencing Center for Infectious Disease"/>
            <person name="Cuomo C.A."/>
            <person name="Sanscrainte N.D."/>
            <person name="Goldberg J.M."/>
            <person name="Heiman D."/>
            <person name="Young S."/>
            <person name="Zeng Q."/>
            <person name="Becnel J.J."/>
            <person name="Birren B.W."/>
        </authorList>
    </citation>
    <scope>NUCLEOTIDE SEQUENCE [LARGE SCALE GENOMIC DNA]</scope>
    <source>
        <strain evidence="2">USNM 41457</strain>
    </source>
</reference>
<evidence type="ECO:0000313" key="2">
    <source>
        <dbReference type="Proteomes" id="UP000003163"/>
    </source>
</evidence>
<dbReference type="OMA" id="FVTLYRK"/>
<dbReference type="EMBL" id="AFBI03000014">
    <property type="protein sequence ID" value="EJW04744.1"/>
    <property type="molecule type" value="Genomic_DNA"/>
</dbReference>